<evidence type="ECO:0000313" key="1">
    <source>
        <dbReference type="EMBL" id="ACD58322.1"/>
    </source>
</evidence>
<protein>
    <submittedName>
        <fullName evidence="1">Uncharacterized protein</fullName>
    </submittedName>
</protein>
<sequence>MEGLRVFSHRCVERCLEPSVLLIECLSTGRAPARTITSRHVKRLAQMVLSAFAKGQ</sequence>
<name>A0A0K0GJA1_XANOP</name>
<evidence type="ECO:0000313" key="2">
    <source>
        <dbReference type="Proteomes" id="UP000001740"/>
    </source>
</evidence>
<accession>A0A0K0GJA1</accession>
<organism evidence="1 2">
    <name type="scientific">Xanthomonas oryzae pv. oryzae (strain PXO99A)</name>
    <dbReference type="NCBI Taxonomy" id="360094"/>
    <lineage>
        <taxon>Bacteria</taxon>
        <taxon>Pseudomonadati</taxon>
        <taxon>Pseudomonadota</taxon>
        <taxon>Gammaproteobacteria</taxon>
        <taxon>Lysobacterales</taxon>
        <taxon>Lysobacteraceae</taxon>
        <taxon>Xanthomonas</taxon>
    </lineage>
</organism>
<dbReference type="KEGG" id="xop:PXO_00145"/>
<dbReference type="Proteomes" id="UP000001740">
    <property type="component" value="Chromosome"/>
</dbReference>
<proteinExistence type="predicted"/>
<dbReference type="EMBL" id="CP000967">
    <property type="protein sequence ID" value="ACD58322.1"/>
    <property type="molecule type" value="Genomic_DNA"/>
</dbReference>
<reference evidence="1 2" key="1">
    <citation type="journal article" date="2008" name="BMC Genomics">
        <title>Genome sequence and rapid evolution of the rice pathogen Xanthomonas oryzae pv. oryzae PXO99A.</title>
        <authorList>
            <person name="Salzberg S.L."/>
            <person name="Sommer D.D."/>
            <person name="Schatz M.C."/>
            <person name="Phillippy A.M."/>
            <person name="Rabinowicz P.D."/>
            <person name="Tsuge S."/>
            <person name="Furutani A."/>
            <person name="Ochiai H."/>
            <person name="Delcher A.L."/>
            <person name="Kelley D."/>
            <person name="Madupu R."/>
            <person name="Puiu D."/>
            <person name="Radune D."/>
            <person name="Shumway M."/>
            <person name="Trapnell C."/>
            <person name="Aparna G."/>
            <person name="Jha G."/>
            <person name="Pandey A."/>
            <person name="Patil P.B."/>
            <person name="Ishihara H."/>
            <person name="Meyer D.F."/>
            <person name="Szurek B."/>
            <person name="Verdier V."/>
            <person name="Koebnik R."/>
            <person name="Dow J.M."/>
            <person name="Ryan R.P."/>
            <person name="Hirata H."/>
            <person name="Tsuyumu S."/>
            <person name="Won Lee S."/>
            <person name="Seo Y.S."/>
            <person name="Sriariyanum M."/>
            <person name="Ronald P.C."/>
            <person name="Sonti R.V."/>
            <person name="Van Sluys M.A."/>
            <person name="Leach J.E."/>
            <person name="White F.F."/>
            <person name="Bogdanove A.J."/>
        </authorList>
    </citation>
    <scope>NUCLEOTIDE SEQUENCE [LARGE SCALE GENOMIC DNA]</scope>
    <source>
        <strain evidence="1 2">PXO99A</strain>
    </source>
</reference>
<dbReference type="AlphaFoldDB" id="A0A0K0GJA1"/>
<dbReference type="HOGENOM" id="CLU_3013242_0_0_6"/>
<gene>
    <name evidence="1" type="ordered locus">PXO_00145</name>
</gene>